<gene>
    <name evidence="2" type="ORF">KAJ83_06445</name>
</gene>
<organism evidence="2 3">
    <name type="scientific">Marivibrio halodurans</name>
    <dbReference type="NCBI Taxonomy" id="2039722"/>
    <lineage>
        <taxon>Bacteria</taxon>
        <taxon>Pseudomonadati</taxon>
        <taxon>Pseudomonadota</taxon>
        <taxon>Alphaproteobacteria</taxon>
        <taxon>Rhodospirillales</taxon>
        <taxon>Rhodospirillaceae</taxon>
        <taxon>Marivibrio</taxon>
    </lineage>
</organism>
<accession>A0A8J7RY01</accession>
<evidence type="ECO:0000313" key="3">
    <source>
        <dbReference type="Proteomes" id="UP000672602"/>
    </source>
</evidence>
<dbReference type="RefSeq" id="WP_210681204.1">
    <property type="nucleotide sequence ID" value="NZ_JAGMWN010000002.1"/>
</dbReference>
<protein>
    <recommendedName>
        <fullName evidence="4">Lipoprotein</fullName>
    </recommendedName>
</protein>
<keyword evidence="3" id="KW-1185">Reference proteome</keyword>
<evidence type="ECO:0000313" key="2">
    <source>
        <dbReference type="EMBL" id="MBP5856640.1"/>
    </source>
</evidence>
<name>A0A8J7RY01_9PROT</name>
<keyword evidence="1" id="KW-0732">Signal</keyword>
<reference evidence="2" key="1">
    <citation type="submission" date="2021-04" db="EMBL/GenBank/DDBJ databases">
        <authorList>
            <person name="Zhang D.-C."/>
        </authorList>
    </citation>
    <scope>NUCLEOTIDE SEQUENCE</scope>
    <source>
        <strain evidence="2">CGMCC 1.15697</strain>
    </source>
</reference>
<evidence type="ECO:0000256" key="1">
    <source>
        <dbReference type="SAM" id="SignalP"/>
    </source>
</evidence>
<evidence type="ECO:0008006" key="4">
    <source>
        <dbReference type="Google" id="ProtNLM"/>
    </source>
</evidence>
<proteinExistence type="predicted"/>
<sequence length="203" mass="21009">MPIPFVPIPLALIAVAAFLLAACASPPPHAPELFRDDPAAHGLLALDVAAGSLRTWAIVLRAADGMPREEITFRPAEGERARTGVHAVARAVPPGTYSLARVMAVEDGRPCGAPTEAPTTRAVYAARLPDVNSTPVPIIAVAAGQALYVGRIGLRADLFACEGPSIRVETRPGRPVSAGDALALPLIDGPLLMPPGMVVLKGE</sequence>
<dbReference type="EMBL" id="JAGMWN010000002">
    <property type="protein sequence ID" value="MBP5856640.1"/>
    <property type="molecule type" value="Genomic_DNA"/>
</dbReference>
<dbReference type="Proteomes" id="UP000672602">
    <property type="component" value="Unassembled WGS sequence"/>
</dbReference>
<dbReference type="AlphaFoldDB" id="A0A8J7RY01"/>
<comment type="caution">
    <text evidence="2">The sequence shown here is derived from an EMBL/GenBank/DDBJ whole genome shotgun (WGS) entry which is preliminary data.</text>
</comment>
<feature type="chain" id="PRO_5035282259" description="Lipoprotein" evidence="1">
    <location>
        <begin position="31"/>
        <end position="203"/>
    </location>
</feature>
<feature type="signal peptide" evidence="1">
    <location>
        <begin position="1"/>
        <end position="30"/>
    </location>
</feature>